<keyword evidence="1" id="KW-1133">Transmembrane helix</keyword>
<keyword evidence="1" id="KW-0812">Transmembrane</keyword>
<evidence type="ECO:0008006" key="3">
    <source>
        <dbReference type="Google" id="ProtNLM"/>
    </source>
</evidence>
<proteinExistence type="predicted"/>
<dbReference type="EMBL" id="UOFL01000021">
    <property type="protein sequence ID" value="VAW71443.1"/>
    <property type="molecule type" value="Genomic_DNA"/>
</dbReference>
<feature type="transmembrane region" description="Helical" evidence="1">
    <location>
        <begin position="53"/>
        <end position="80"/>
    </location>
</feature>
<protein>
    <recommendedName>
        <fullName evidence="3">DUF4190 domain-containing protein</fullName>
    </recommendedName>
</protein>
<feature type="transmembrane region" description="Helical" evidence="1">
    <location>
        <begin position="19"/>
        <end position="46"/>
    </location>
</feature>
<evidence type="ECO:0000256" key="1">
    <source>
        <dbReference type="SAM" id="Phobius"/>
    </source>
</evidence>
<evidence type="ECO:0000313" key="2">
    <source>
        <dbReference type="EMBL" id="VAW71443.1"/>
    </source>
</evidence>
<keyword evidence="1" id="KW-0472">Membrane</keyword>
<dbReference type="AlphaFoldDB" id="A0A3B0Y4V0"/>
<name>A0A3B0Y4V0_9ZZZZ</name>
<accession>A0A3B0Y4V0</accession>
<sequence>MSTTNAAILVEQKSNAFGILSFIFGIIGIFVIAIVFVPLSIIFGVIGLIKKQYVWSIAGLICAGIATAASPLIMGMLMVASAG</sequence>
<organism evidence="2">
    <name type="scientific">hydrothermal vent metagenome</name>
    <dbReference type="NCBI Taxonomy" id="652676"/>
    <lineage>
        <taxon>unclassified sequences</taxon>
        <taxon>metagenomes</taxon>
        <taxon>ecological metagenomes</taxon>
    </lineage>
</organism>
<gene>
    <name evidence="2" type="ORF">MNBD_GAMMA12-3985</name>
</gene>
<reference evidence="2" key="1">
    <citation type="submission" date="2018-06" db="EMBL/GenBank/DDBJ databases">
        <authorList>
            <person name="Zhirakovskaya E."/>
        </authorList>
    </citation>
    <scope>NUCLEOTIDE SEQUENCE</scope>
</reference>